<organism evidence="4">
    <name type="scientific">marine sediment metagenome</name>
    <dbReference type="NCBI Taxonomy" id="412755"/>
    <lineage>
        <taxon>unclassified sequences</taxon>
        <taxon>metagenomes</taxon>
        <taxon>ecological metagenomes</taxon>
    </lineage>
</organism>
<accession>A0A0F9UWI2</accession>
<feature type="transmembrane region" description="Helical" evidence="2">
    <location>
        <begin position="65"/>
        <end position="87"/>
    </location>
</feature>
<reference evidence="4" key="1">
    <citation type="journal article" date="2015" name="Nature">
        <title>Complex archaea that bridge the gap between prokaryotes and eukaryotes.</title>
        <authorList>
            <person name="Spang A."/>
            <person name="Saw J.H."/>
            <person name="Jorgensen S.L."/>
            <person name="Zaremba-Niedzwiedzka K."/>
            <person name="Martijn J."/>
            <person name="Lind A.E."/>
            <person name="van Eijk R."/>
            <person name="Schleper C."/>
            <person name="Guy L."/>
            <person name="Ettema T.J."/>
        </authorList>
    </citation>
    <scope>NUCLEOTIDE SEQUENCE</scope>
</reference>
<feature type="compositionally biased region" description="Polar residues" evidence="1">
    <location>
        <begin position="1"/>
        <end position="10"/>
    </location>
</feature>
<feature type="transmembrane region" description="Helical" evidence="2">
    <location>
        <begin position="28"/>
        <end position="45"/>
    </location>
</feature>
<proteinExistence type="predicted"/>
<feature type="transmembrane region" description="Helical" evidence="2">
    <location>
        <begin position="107"/>
        <end position="140"/>
    </location>
</feature>
<dbReference type="Pfam" id="PF07331">
    <property type="entry name" value="TctB"/>
    <property type="match status" value="1"/>
</dbReference>
<comment type="caution">
    <text evidence="4">The sequence shown here is derived from an EMBL/GenBank/DDBJ whole genome shotgun (WGS) entry which is preliminary data.</text>
</comment>
<feature type="transmembrane region" description="Helical" evidence="2">
    <location>
        <begin position="146"/>
        <end position="168"/>
    </location>
</feature>
<name>A0A0F9UWI2_9ZZZZ</name>
<evidence type="ECO:0000259" key="3">
    <source>
        <dbReference type="Pfam" id="PF07331"/>
    </source>
</evidence>
<keyword evidence="2" id="KW-0472">Membrane</keyword>
<protein>
    <recommendedName>
        <fullName evidence="3">DUF1468 domain-containing protein</fullName>
    </recommendedName>
</protein>
<gene>
    <name evidence="4" type="ORF">LCGC14_0157990</name>
</gene>
<feature type="region of interest" description="Disordered" evidence="1">
    <location>
        <begin position="1"/>
        <end position="20"/>
    </location>
</feature>
<evidence type="ECO:0000313" key="4">
    <source>
        <dbReference type="EMBL" id="KKN97380.1"/>
    </source>
</evidence>
<dbReference type="AlphaFoldDB" id="A0A0F9UWI2"/>
<sequence>MGLSLTQDNQPALPERADHSPPFRLDRSDLVVSAVLIVMCVFLYWDTTRWPAVPASLAQNAPPTVFPRLLIGSIVVMALALPFERVIKQRSGTGLDIGGEDRPRPVVFLTAALMTLAVYFMPVLGVFPVMVAATALLPLLWGERRYGLIAAFAIGLPIAVAVLFALGLKVNLAFGLTGALFR</sequence>
<evidence type="ECO:0000256" key="1">
    <source>
        <dbReference type="SAM" id="MobiDB-lite"/>
    </source>
</evidence>
<feature type="domain" description="DUF1468" evidence="3">
    <location>
        <begin position="31"/>
        <end position="172"/>
    </location>
</feature>
<keyword evidence="2" id="KW-0812">Transmembrane</keyword>
<keyword evidence="2" id="KW-1133">Transmembrane helix</keyword>
<dbReference type="EMBL" id="LAZR01000058">
    <property type="protein sequence ID" value="KKN97380.1"/>
    <property type="molecule type" value="Genomic_DNA"/>
</dbReference>
<evidence type="ECO:0000256" key="2">
    <source>
        <dbReference type="SAM" id="Phobius"/>
    </source>
</evidence>
<dbReference type="InterPro" id="IPR009936">
    <property type="entry name" value="DUF1468"/>
</dbReference>